<name>A0A1E3P852_WICAA</name>
<reference evidence="2 3" key="1">
    <citation type="journal article" date="2016" name="Proc. Natl. Acad. Sci. U.S.A.">
        <title>Comparative genomics of biotechnologically important yeasts.</title>
        <authorList>
            <person name="Riley R."/>
            <person name="Haridas S."/>
            <person name="Wolfe K.H."/>
            <person name="Lopes M.R."/>
            <person name="Hittinger C.T."/>
            <person name="Goeker M."/>
            <person name="Salamov A.A."/>
            <person name="Wisecaver J.H."/>
            <person name="Long T.M."/>
            <person name="Calvey C.H."/>
            <person name="Aerts A.L."/>
            <person name="Barry K.W."/>
            <person name="Choi C."/>
            <person name="Clum A."/>
            <person name="Coughlan A.Y."/>
            <person name="Deshpande S."/>
            <person name="Douglass A.P."/>
            <person name="Hanson S.J."/>
            <person name="Klenk H.-P."/>
            <person name="LaButti K.M."/>
            <person name="Lapidus A."/>
            <person name="Lindquist E.A."/>
            <person name="Lipzen A.M."/>
            <person name="Meier-Kolthoff J.P."/>
            <person name="Ohm R.A."/>
            <person name="Otillar R.P."/>
            <person name="Pangilinan J.L."/>
            <person name="Peng Y."/>
            <person name="Rokas A."/>
            <person name="Rosa C.A."/>
            <person name="Scheuner C."/>
            <person name="Sibirny A.A."/>
            <person name="Slot J.C."/>
            <person name="Stielow J.B."/>
            <person name="Sun H."/>
            <person name="Kurtzman C.P."/>
            <person name="Blackwell M."/>
            <person name="Grigoriev I.V."/>
            <person name="Jeffries T.W."/>
        </authorList>
    </citation>
    <scope>NUCLEOTIDE SEQUENCE [LARGE SCALE GENOMIC DNA]</scope>
    <source>
        <strain evidence="3">ATCC 58044 / CBS 1984 / NCYC 433 / NRRL Y-366-8</strain>
    </source>
</reference>
<accession>A0A1E3P852</accession>
<dbReference type="GO" id="GO:0008270">
    <property type="term" value="F:zinc ion binding"/>
    <property type="evidence" value="ECO:0007669"/>
    <property type="project" value="InterPro"/>
</dbReference>
<organism evidence="2 3">
    <name type="scientific">Wickerhamomyces anomalus (strain ATCC 58044 / CBS 1984 / NCYC 433 / NRRL Y-366-8)</name>
    <name type="common">Yeast</name>
    <name type="synonym">Hansenula anomala</name>
    <dbReference type="NCBI Taxonomy" id="683960"/>
    <lineage>
        <taxon>Eukaryota</taxon>
        <taxon>Fungi</taxon>
        <taxon>Dikarya</taxon>
        <taxon>Ascomycota</taxon>
        <taxon>Saccharomycotina</taxon>
        <taxon>Saccharomycetes</taxon>
        <taxon>Phaffomycetales</taxon>
        <taxon>Wickerhamomycetaceae</taxon>
        <taxon>Wickerhamomyces</taxon>
    </lineage>
</organism>
<dbReference type="EMBL" id="KV454208">
    <property type="protein sequence ID" value="ODQ61583.1"/>
    <property type="molecule type" value="Genomic_DNA"/>
</dbReference>
<gene>
    <name evidence="2" type="ORF">WICANDRAFT_75793</name>
</gene>
<dbReference type="PANTHER" id="PTHR47784:SF5">
    <property type="entry name" value="STEROL UPTAKE CONTROL PROTEIN 2"/>
    <property type="match status" value="1"/>
</dbReference>
<dbReference type="Pfam" id="PF00172">
    <property type="entry name" value="Zn_clus"/>
    <property type="match status" value="1"/>
</dbReference>
<feature type="domain" description="Zn(2)-C6 fungal-type" evidence="1">
    <location>
        <begin position="47"/>
        <end position="77"/>
    </location>
</feature>
<dbReference type="PRINTS" id="PR00755">
    <property type="entry name" value="AFLATOXINBRP"/>
</dbReference>
<evidence type="ECO:0000313" key="3">
    <source>
        <dbReference type="Proteomes" id="UP000094112"/>
    </source>
</evidence>
<sequence>MEMEMMTNSPAISKTRRNYRALVPKSSIVNVDIECMNKPKQKRSRNGCLNCKRLKIKCNENKPECEYCVQTGKECVYKVPNRVQKSRKENQISAISNEPLQKLNSVAFQLNISKLELQLLKFYIDFGGNFFSMKDFNKDSYYFWRDDIPKLWCSSDLIKNALYTISSARLLANYDFDTSKEIYIEVEDQTSIPKTPYKVNLNNQAMKYMKGTLELIDMYQRMIDDETINLEESKELLGQLLVAKKLCTGSRVILPRPRNNHKFTNIKDSYLLELMYSTNKFLIGFGKYGSMVKETQYSKVFDPELIPPRDYIEKFQNLKLGIIKHLEDYINEKAEGFDVSQISYQTAISRLENSCFQTLYFTYTMALFRGIVYMSSDIDYVHLLEQGDHIAMKIMFYTCCLNSIFHCHSYHRSGIHNEFLEFYVDYAKEKFDGGWEDDVDKNIYGWVEARARSNYGFSLNAIEHVSEPVDNYLGDDNILQISILETETSN</sequence>
<dbReference type="Proteomes" id="UP000094112">
    <property type="component" value="Unassembled WGS sequence"/>
</dbReference>
<dbReference type="InterPro" id="IPR036864">
    <property type="entry name" value="Zn2-C6_fun-type_DNA-bd_sf"/>
</dbReference>
<dbReference type="GeneID" id="30201508"/>
<evidence type="ECO:0000259" key="1">
    <source>
        <dbReference type="PROSITE" id="PS50048"/>
    </source>
</evidence>
<protein>
    <recommendedName>
        <fullName evidence="1">Zn(2)-C6 fungal-type domain-containing protein</fullName>
    </recommendedName>
</protein>
<dbReference type="STRING" id="683960.A0A1E3P852"/>
<dbReference type="OrthoDB" id="3980623at2759"/>
<dbReference type="InterPro" id="IPR053157">
    <property type="entry name" value="Sterol_Uptake_Regulator"/>
</dbReference>
<keyword evidence="3" id="KW-1185">Reference proteome</keyword>
<dbReference type="GO" id="GO:0001228">
    <property type="term" value="F:DNA-binding transcription activator activity, RNA polymerase II-specific"/>
    <property type="evidence" value="ECO:0007669"/>
    <property type="project" value="TreeGrafter"/>
</dbReference>
<dbReference type="RefSeq" id="XP_019040790.1">
    <property type="nucleotide sequence ID" value="XM_019184262.1"/>
</dbReference>
<dbReference type="SMART" id="SM00066">
    <property type="entry name" value="GAL4"/>
    <property type="match status" value="1"/>
</dbReference>
<dbReference type="PROSITE" id="PS50048">
    <property type="entry name" value="ZN2_CY6_FUNGAL_2"/>
    <property type="match status" value="1"/>
</dbReference>
<dbReference type="Gene3D" id="4.10.240.10">
    <property type="entry name" value="Zn(2)-C6 fungal-type DNA-binding domain"/>
    <property type="match status" value="1"/>
</dbReference>
<dbReference type="SUPFAM" id="SSF57701">
    <property type="entry name" value="Zn2/Cys6 DNA-binding domain"/>
    <property type="match status" value="1"/>
</dbReference>
<evidence type="ECO:0000313" key="2">
    <source>
        <dbReference type="EMBL" id="ODQ61583.1"/>
    </source>
</evidence>
<dbReference type="PANTHER" id="PTHR47784">
    <property type="entry name" value="STEROL UPTAKE CONTROL PROTEIN 2"/>
    <property type="match status" value="1"/>
</dbReference>
<dbReference type="AlphaFoldDB" id="A0A1E3P852"/>
<dbReference type="CDD" id="cd00067">
    <property type="entry name" value="GAL4"/>
    <property type="match status" value="1"/>
</dbReference>
<dbReference type="InterPro" id="IPR001138">
    <property type="entry name" value="Zn2Cys6_DnaBD"/>
</dbReference>
<dbReference type="PROSITE" id="PS00463">
    <property type="entry name" value="ZN2_CY6_FUNGAL_1"/>
    <property type="match status" value="1"/>
</dbReference>
<proteinExistence type="predicted"/>